<dbReference type="Proteomes" id="UP001497516">
    <property type="component" value="Chromosome 5"/>
</dbReference>
<organism evidence="1 2">
    <name type="scientific">Linum trigynum</name>
    <dbReference type="NCBI Taxonomy" id="586398"/>
    <lineage>
        <taxon>Eukaryota</taxon>
        <taxon>Viridiplantae</taxon>
        <taxon>Streptophyta</taxon>
        <taxon>Embryophyta</taxon>
        <taxon>Tracheophyta</taxon>
        <taxon>Spermatophyta</taxon>
        <taxon>Magnoliopsida</taxon>
        <taxon>eudicotyledons</taxon>
        <taxon>Gunneridae</taxon>
        <taxon>Pentapetalae</taxon>
        <taxon>rosids</taxon>
        <taxon>fabids</taxon>
        <taxon>Malpighiales</taxon>
        <taxon>Linaceae</taxon>
        <taxon>Linum</taxon>
    </lineage>
</organism>
<keyword evidence="2" id="KW-1185">Reference proteome</keyword>
<evidence type="ECO:0000313" key="1">
    <source>
        <dbReference type="EMBL" id="CAL1389218.1"/>
    </source>
</evidence>
<gene>
    <name evidence="1" type="ORF">LTRI10_LOCUS30092</name>
</gene>
<reference evidence="1 2" key="1">
    <citation type="submission" date="2024-04" db="EMBL/GenBank/DDBJ databases">
        <authorList>
            <person name="Fracassetti M."/>
        </authorList>
    </citation>
    <scope>NUCLEOTIDE SEQUENCE [LARGE SCALE GENOMIC DNA]</scope>
</reference>
<evidence type="ECO:0000313" key="2">
    <source>
        <dbReference type="Proteomes" id="UP001497516"/>
    </source>
</evidence>
<proteinExistence type="predicted"/>
<dbReference type="EMBL" id="OZ034818">
    <property type="protein sequence ID" value="CAL1389218.1"/>
    <property type="molecule type" value="Genomic_DNA"/>
</dbReference>
<dbReference type="AlphaFoldDB" id="A0AAV2EU26"/>
<accession>A0AAV2EU26</accession>
<name>A0AAV2EU26_9ROSI</name>
<protein>
    <submittedName>
        <fullName evidence="1">Uncharacterized protein</fullName>
    </submittedName>
</protein>
<sequence length="90" mass="10247">MLSSRPRFTVVNSSLASKRTASLTQVHEQQLQFTVIVTVNSPRVSNLRFGPGRLGVHRQEILFTILVDREHPRETVNCQFFTSSPGFRSF</sequence>